<organism evidence="1 2">
    <name type="scientific">Anopheles quadriannulatus</name>
    <name type="common">Mosquito</name>
    <dbReference type="NCBI Taxonomy" id="34691"/>
    <lineage>
        <taxon>Eukaryota</taxon>
        <taxon>Metazoa</taxon>
        <taxon>Ecdysozoa</taxon>
        <taxon>Arthropoda</taxon>
        <taxon>Hexapoda</taxon>
        <taxon>Insecta</taxon>
        <taxon>Pterygota</taxon>
        <taxon>Neoptera</taxon>
        <taxon>Endopterygota</taxon>
        <taxon>Diptera</taxon>
        <taxon>Nematocera</taxon>
        <taxon>Culicoidea</taxon>
        <taxon>Culicidae</taxon>
        <taxon>Anophelinae</taxon>
        <taxon>Anopheles</taxon>
    </lineage>
</organism>
<dbReference type="Proteomes" id="UP000076407">
    <property type="component" value="Unassembled WGS sequence"/>
</dbReference>
<evidence type="ECO:0000313" key="2">
    <source>
        <dbReference type="Proteomes" id="UP000076407"/>
    </source>
</evidence>
<accession>A0A182XU25</accession>
<keyword evidence="2" id="KW-1185">Reference proteome</keyword>
<dbReference type="EnsemblMetazoa" id="AQUA015306-RA">
    <property type="protein sequence ID" value="AQUA015306-PA"/>
    <property type="gene ID" value="AQUA015306"/>
</dbReference>
<reference evidence="1" key="1">
    <citation type="submission" date="2020-05" db="UniProtKB">
        <authorList>
            <consortium name="EnsemblMetazoa"/>
        </authorList>
    </citation>
    <scope>IDENTIFICATION</scope>
    <source>
        <strain evidence="1">SANGQUA</strain>
    </source>
</reference>
<name>A0A182XU25_ANOQN</name>
<evidence type="ECO:0000313" key="1">
    <source>
        <dbReference type="EnsemblMetazoa" id="AQUA015306-PA"/>
    </source>
</evidence>
<protein>
    <submittedName>
        <fullName evidence="1">Uncharacterized protein</fullName>
    </submittedName>
</protein>
<proteinExistence type="predicted"/>
<dbReference type="AlphaFoldDB" id="A0A182XU25"/>
<dbReference type="VEuPathDB" id="VectorBase:AQUA015306"/>
<sequence>MPDNLHQPDNDKSESSYKHLLGGTAVLFKNNPQPIYTASLRLENIPLTVLLHKLHPSPSFVQVNPLLQHPKLEFNNT</sequence>